<dbReference type="Proteomes" id="UP001652662">
    <property type="component" value="Chromosome 12"/>
</dbReference>
<keyword evidence="2" id="KW-1185">Reference proteome</keyword>
<dbReference type="InterPro" id="IPR036866">
    <property type="entry name" value="RibonucZ/Hydroxyglut_hydro"/>
</dbReference>
<keyword evidence="3" id="KW-0378">Hydrolase</keyword>
<protein>
    <submittedName>
        <fullName evidence="3">Hydroxyacylglutathione hydrolase, mitochondrial isoform X2</fullName>
    </submittedName>
</protein>
<accession>A0ABM4K9R0</accession>
<gene>
    <name evidence="3" type="primary">HAGH</name>
</gene>
<name>A0ABM4K9R0_EQUPR</name>
<feature type="region of interest" description="Disordered" evidence="1">
    <location>
        <begin position="1"/>
        <end position="20"/>
    </location>
</feature>
<sequence length="302" mass="32326">MGAGAGADWPRRQRAPARPSRSRLPAALVMVLGRRLLGRRSFAALGAVCARRGLGAAFLGSVLRQAEVRKSLMVEEGSMKVELLPALTDNYMYLIIDDDTKEAAIVDPVQPQKVVETVKKHGVKLTTVLTTHHHWKSTPLRRRPLCGCRSLHFLSRACHSMPLSHLSHPHVQGYFSDTALLQCRSPHLMFVLEQNAKPSPKGSSRAGPPPPSHLWVVALTLSQISDGCAEDGHAEASADPPMCISPQGQRSSGRASCYLGPLEEAGGGCVVRGRCARAIGKPSPCPGKAALPMLDTPGPALN</sequence>
<evidence type="ECO:0000256" key="1">
    <source>
        <dbReference type="SAM" id="MobiDB-lite"/>
    </source>
</evidence>
<evidence type="ECO:0000313" key="3">
    <source>
        <dbReference type="RefSeq" id="XP_070424926.1"/>
    </source>
</evidence>
<dbReference type="Gene3D" id="3.60.15.10">
    <property type="entry name" value="Ribonuclease Z/Hydroxyacylglutathione hydrolase-like"/>
    <property type="match status" value="1"/>
</dbReference>
<dbReference type="SUPFAM" id="SSF56281">
    <property type="entry name" value="Metallo-hydrolase/oxidoreductase"/>
    <property type="match status" value="1"/>
</dbReference>
<dbReference type="PANTHER" id="PTHR11935:SF80">
    <property type="entry name" value="HYDROXYACYLGLUTATHIONE HYDROLASE, MITOCHONDRIAL"/>
    <property type="match status" value="1"/>
</dbReference>
<proteinExistence type="predicted"/>
<dbReference type="PANTHER" id="PTHR11935">
    <property type="entry name" value="BETA LACTAMASE DOMAIN"/>
    <property type="match status" value="1"/>
</dbReference>
<organism evidence="2 3">
    <name type="scientific">Equus przewalskii</name>
    <name type="common">Przewalski's horse</name>
    <name type="synonym">Equus caballus przewalskii</name>
    <dbReference type="NCBI Taxonomy" id="9798"/>
    <lineage>
        <taxon>Eukaryota</taxon>
        <taxon>Metazoa</taxon>
        <taxon>Chordata</taxon>
        <taxon>Craniata</taxon>
        <taxon>Vertebrata</taxon>
        <taxon>Euteleostomi</taxon>
        <taxon>Mammalia</taxon>
        <taxon>Eutheria</taxon>
        <taxon>Laurasiatheria</taxon>
        <taxon>Perissodactyla</taxon>
        <taxon>Equidae</taxon>
        <taxon>Equus</taxon>
    </lineage>
</organism>
<dbReference type="GeneID" id="103540031"/>
<reference evidence="3" key="1">
    <citation type="submission" date="2025-08" db="UniProtKB">
        <authorList>
            <consortium name="RefSeq"/>
        </authorList>
    </citation>
    <scope>IDENTIFICATION</scope>
    <source>
        <tissue evidence="3">Blood</tissue>
    </source>
</reference>
<dbReference type="GO" id="GO:0016787">
    <property type="term" value="F:hydrolase activity"/>
    <property type="evidence" value="ECO:0007669"/>
    <property type="project" value="UniProtKB-KW"/>
</dbReference>
<evidence type="ECO:0000313" key="2">
    <source>
        <dbReference type="Proteomes" id="UP001652662"/>
    </source>
</evidence>
<dbReference type="RefSeq" id="XP_070424926.1">
    <property type="nucleotide sequence ID" value="XM_070568825.1"/>
</dbReference>